<name>A0A8J7CF63_9CYAN</name>
<gene>
    <name evidence="2" type="ORF">ICL16_20530</name>
</gene>
<comment type="caution">
    <text evidence="2">The sequence shown here is derived from an EMBL/GenBank/DDBJ whole genome shotgun (WGS) entry which is preliminary data.</text>
</comment>
<protein>
    <recommendedName>
        <fullName evidence="4">Tetratricopeptide repeat protein</fullName>
    </recommendedName>
</protein>
<reference evidence="2" key="1">
    <citation type="submission" date="2020-09" db="EMBL/GenBank/DDBJ databases">
        <title>Iningainema tapete sp. nov. (Scytonemataceae, Cyanobacteria) from greenhouses in central Florida (USA) produces two types of nodularin with biosynthetic potential for microcystin-LR and anabaenopeptins.</title>
        <authorList>
            <person name="Berthold D.E."/>
            <person name="Lefler F.W."/>
            <person name="Huang I.-S."/>
            <person name="Abdulla H."/>
            <person name="Zimba P.V."/>
            <person name="Laughinghouse H.D. IV."/>
        </authorList>
    </citation>
    <scope>NUCLEOTIDE SEQUENCE</scope>
    <source>
        <strain evidence="2">BLCCT55</strain>
    </source>
</reference>
<dbReference type="Gene3D" id="1.25.40.10">
    <property type="entry name" value="Tetratricopeptide repeat domain"/>
    <property type="match status" value="2"/>
</dbReference>
<dbReference type="SMART" id="SM00028">
    <property type="entry name" value="TPR"/>
    <property type="match status" value="3"/>
</dbReference>
<organism evidence="2 3">
    <name type="scientific">Iningainema tapete BLCC-T55</name>
    <dbReference type="NCBI Taxonomy" id="2748662"/>
    <lineage>
        <taxon>Bacteria</taxon>
        <taxon>Bacillati</taxon>
        <taxon>Cyanobacteriota</taxon>
        <taxon>Cyanophyceae</taxon>
        <taxon>Nostocales</taxon>
        <taxon>Scytonemataceae</taxon>
        <taxon>Iningainema tapete</taxon>
    </lineage>
</organism>
<evidence type="ECO:0008006" key="4">
    <source>
        <dbReference type="Google" id="ProtNLM"/>
    </source>
</evidence>
<dbReference type="AlphaFoldDB" id="A0A8J7CF63"/>
<evidence type="ECO:0000256" key="1">
    <source>
        <dbReference type="SAM" id="Phobius"/>
    </source>
</evidence>
<keyword evidence="1" id="KW-0812">Transmembrane</keyword>
<feature type="transmembrane region" description="Helical" evidence="1">
    <location>
        <begin position="183"/>
        <end position="201"/>
    </location>
</feature>
<evidence type="ECO:0000313" key="3">
    <source>
        <dbReference type="Proteomes" id="UP000629098"/>
    </source>
</evidence>
<dbReference type="EMBL" id="JACXAE010000069">
    <property type="protein sequence ID" value="MBD2774390.1"/>
    <property type="molecule type" value="Genomic_DNA"/>
</dbReference>
<dbReference type="InterPro" id="IPR019734">
    <property type="entry name" value="TPR_rpt"/>
</dbReference>
<keyword evidence="3" id="KW-1185">Reference proteome</keyword>
<keyword evidence="1" id="KW-1133">Transmembrane helix</keyword>
<sequence>MRSRILENWLAQDKQQHLQTIRDHILNNEQLACWALGMYEKILFEGELTVDDSLEIMKLRLSGLVTKQQGTLKVYNSIYQLVFDRNWVEKELQNMRPYAEAFAAWEASGRDAAHLLCGDDLGFAKAWANGRSLSDKDYQFLVASQEMELIQAQQRTEIALLQEKGAQQNLVKAQRKVKRSARLGFASIIAGLMIGAIPIIFTSESLAILLNNFALEIYYAGNLQTAEKLYDLALLIKPGYPEALYTQGRIYEDLQDFNSAYNNYENAKDQKFPQAYSELARLYILDKKYSRAVAILSDGLKLPLTDRQKYTMLKNLGWARLELARQGKATYEQAEVPLRQAIALTLKYEYGSPHCLLAQVLEGKAVKSESLGQWRKCVEFGDPEHPDERNWIKDAQKRVQPNVAN</sequence>
<accession>A0A8J7CF63</accession>
<dbReference type="Proteomes" id="UP000629098">
    <property type="component" value="Unassembled WGS sequence"/>
</dbReference>
<dbReference type="RefSeq" id="WP_190831341.1">
    <property type="nucleotide sequence ID" value="NZ_CAWPPI010000069.1"/>
</dbReference>
<proteinExistence type="predicted"/>
<keyword evidence="1" id="KW-0472">Membrane</keyword>
<dbReference type="SUPFAM" id="SSF48452">
    <property type="entry name" value="TPR-like"/>
    <property type="match status" value="1"/>
</dbReference>
<evidence type="ECO:0000313" key="2">
    <source>
        <dbReference type="EMBL" id="MBD2774390.1"/>
    </source>
</evidence>
<dbReference type="InterPro" id="IPR011990">
    <property type="entry name" value="TPR-like_helical_dom_sf"/>
</dbReference>